<dbReference type="OrthoDB" id="4159781at2759"/>
<dbReference type="AlphaFoldDB" id="V5G124"/>
<sequence length="544" mass="62209">MEELEQPRAADPDSPEARQFTFVLHQGQQGLRSHAMREYWKKRHQQKREEERAKPQTLRHLLPSTETGPETSSSSTSWPSTLPSSNGESPIAQSTFHQEKPYAEAAVVSPNQFANHQQVEERENEQSLPGIPTQALTGLNYALAYTRLDPFDTFPVKLGVKHHKLLHHWLTTHATMMFEELPMPSFNPMRDVWFPLDLSNEASFNAIMAHAAAHLDQMHGLRASTDALNFKAEAVRIVSIWLNDPARALSDEVFAAVLRLLTFERYWGTESEWRIHRDGLQRMIEARGGIEALQGNWRLELVTFLVSLMSKPSWFDSSNRIWEISEQPFTPDLHPITGDMENLHRVRCLWLISFIQDMRTLMGGSSQLYLDGLSFYTAVRDAALLLWADSKRHTYAAMHQPECTPAEFRRLSCLFFISVLLQGSMSTHQYVASPSQEMTMDSPVLDDLLLLDTYLDFSRPLWQGSVENLHTALFHDFTSLPDGPQKMKYVLQMADVLRCMSDEARRGVEKCMLNMLCRSKGSELRFSPDDDWTPDSLLSSFHGT</sequence>
<proteinExistence type="predicted"/>
<dbReference type="Pfam" id="PF11951">
    <property type="entry name" value="Fungal_trans_2"/>
    <property type="match status" value="1"/>
</dbReference>
<organism evidence="2 3">
    <name type="scientific">Byssochlamys spectabilis (strain No. 5 / NBRC 109023)</name>
    <name type="common">Paecilomyces variotii</name>
    <dbReference type="NCBI Taxonomy" id="1356009"/>
    <lineage>
        <taxon>Eukaryota</taxon>
        <taxon>Fungi</taxon>
        <taxon>Dikarya</taxon>
        <taxon>Ascomycota</taxon>
        <taxon>Pezizomycotina</taxon>
        <taxon>Eurotiomycetes</taxon>
        <taxon>Eurotiomycetidae</taxon>
        <taxon>Eurotiales</taxon>
        <taxon>Thermoascaceae</taxon>
        <taxon>Paecilomyces</taxon>
    </lineage>
</organism>
<evidence type="ECO:0000313" key="3">
    <source>
        <dbReference type="Proteomes" id="UP000018001"/>
    </source>
</evidence>
<dbReference type="InterPro" id="IPR021858">
    <property type="entry name" value="Fun_TF"/>
</dbReference>
<evidence type="ECO:0000256" key="1">
    <source>
        <dbReference type="SAM" id="MobiDB-lite"/>
    </source>
</evidence>
<feature type="compositionally biased region" description="Low complexity" evidence="1">
    <location>
        <begin position="62"/>
        <end position="85"/>
    </location>
</feature>
<protein>
    <recommendedName>
        <fullName evidence="4">Fungal-specific transcription factor domain-containing protein</fullName>
    </recommendedName>
</protein>
<gene>
    <name evidence="2" type="ORF">PVAR5_6741</name>
</gene>
<evidence type="ECO:0000313" key="2">
    <source>
        <dbReference type="EMBL" id="GAD98053.1"/>
    </source>
</evidence>
<dbReference type="eggNOG" id="ENOG502SN1P">
    <property type="taxonomic scope" value="Eukaryota"/>
</dbReference>
<dbReference type="Proteomes" id="UP000018001">
    <property type="component" value="Unassembled WGS sequence"/>
</dbReference>
<name>V5G124_BYSSN</name>
<feature type="region of interest" description="Disordered" evidence="1">
    <location>
        <begin position="27"/>
        <end position="92"/>
    </location>
</feature>
<dbReference type="HOGENOM" id="CLU_528965_0_0_1"/>
<dbReference type="PANTHER" id="PTHR37540">
    <property type="entry name" value="TRANSCRIPTION FACTOR (ACR-2), PUTATIVE-RELATED-RELATED"/>
    <property type="match status" value="1"/>
</dbReference>
<reference evidence="3" key="1">
    <citation type="journal article" date="2014" name="Genome Announc.">
        <title>Draft genome sequence of the formaldehyde-resistant fungus Byssochlamys spectabilis No. 5 (anamorph Paecilomyces variotii No. 5) (NBRC109023).</title>
        <authorList>
            <person name="Oka T."/>
            <person name="Ekino K."/>
            <person name="Fukuda K."/>
            <person name="Nomura Y."/>
        </authorList>
    </citation>
    <scope>NUCLEOTIDE SEQUENCE [LARGE SCALE GENOMIC DNA]</scope>
    <source>
        <strain evidence="3">No. 5 / NBRC 109023</strain>
    </source>
</reference>
<dbReference type="EMBL" id="BAUL01000225">
    <property type="protein sequence ID" value="GAD98053.1"/>
    <property type="molecule type" value="Genomic_DNA"/>
</dbReference>
<comment type="caution">
    <text evidence="2">The sequence shown here is derived from an EMBL/GenBank/DDBJ whole genome shotgun (WGS) entry which is preliminary data.</text>
</comment>
<dbReference type="InParanoid" id="V5G124"/>
<accession>V5G124</accession>
<keyword evidence="3" id="KW-1185">Reference proteome</keyword>
<evidence type="ECO:0008006" key="4">
    <source>
        <dbReference type="Google" id="ProtNLM"/>
    </source>
</evidence>
<dbReference type="PANTHER" id="PTHR37540:SF5">
    <property type="entry name" value="TRANSCRIPTION FACTOR DOMAIN-CONTAINING PROTEIN"/>
    <property type="match status" value="1"/>
</dbReference>